<gene>
    <name evidence="2" type="ORF">Cspa_c40400</name>
</gene>
<dbReference type="EMBL" id="CP004121">
    <property type="protein sequence ID" value="AGF57797.1"/>
    <property type="molecule type" value="Genomic_DNA"/>
</dbReference>
<feature type="compositionally biased region" description="Polar residues" evidence="1">
    <location>
        <begin position="1"/>
        <end position="15"/>
    </location>
</feature>
<feature type="region of interest" description="Disordered" evidence="1">
    <location>
        <begin position="1"/>
        <end position="32"/>
    </location>
</feature>
<evidence type="ECO:0000313" key="2">
    <source>
        <dbReference type="EMBL" id="AGF57797.1"/>
    </source>
</evidence>
<keyword evidence="3" id="KW-1185">Reference proteome</keyword>
<name>M1N2Z3_9CLOT</name>
<dbReference type="KEGG" id="csr:Cspa_c40400"/>
<dbReference type="AlphaFoldDB" id="M1N2Z3"/>
<dbReference type="eggNOG" id="ENOG503154R">
    <property type="taxonomic scope" value="Bacteria"/>
</dbReference>
<organism evidence="2 3">
    <name type="scientific">Clostridium saccharoperbutylacetonicum N1-4(HMT)</name>
    <dbReference type="NCBI Taxonomy" id="931276"/>
    <lineage>
        <taxon>Bacteria</taxon>
        <taxon>Bacillati</taxon>
        <taxon>Bacillota</taxon>
        <taxon>Clostridia</taxon>
        <taxon>Eubacteriales</taxon>
        <taxon>Clostridiaceae</taxon>
        <taxon>Clostridium</taxon>
    </lineage>
</organism>
<evidence type="ECO:0000313" key="3">
    <source>
        <dbReference type="Proteomes" id="UP000011728"/>
    </source>
</evidence>
<dbReference type="Proteomes" id="UP000011728">
    <property type="component" value="Chromosome"/>
</dbReference>
<sequence length="32" mass="3584">MGNSEHSNDNMGKSKTAQKKNSNKNSNKNDFK</sequence>
<evidence type="ECO:0000256" key="1">
    <source>
        <dbReference type="SAM" id="MobiDB-lite"/>
    </source>
</evidence>
<proteinExistence type="predicted"/>
<reference evidence="2 3" key="1">
    <citation type="submission" date="2013-02" db="EMBL/GenBank/DDBJ databases">
        <title>Genome sequence of Clostridium saccharoperbutylacetonicum N1-4(HMT).</title>
        <authorList>
            <person name="Poehlein A."/>
            <person name="Daniel R."/>
        </authorList>
    </citation>
    <scope>NUCLEOTIDE SEQUENCE [LARGE SCALE GENOMIC DNA]</scope>
    <source>
        <strain evidence="3">N1-4(HMT)</strain>
    </source>
</reference>
<dbReference type="HOGENOM" id="CLU_3388831_0_0_9"/>
<accession>M1N2Z3</accession>
<protein>
    <submittedName>
        <fullName evidence="2">Uncharacterized protein</fullName>
    </submittedName>
</protein>